<protein>
    <submittedName>
        <fullName evidence="5">Tubulin-tyrosine ligase family domain-containing protein</fullName>
    </submittedName>
</protein>
<keyword evidence="2 5" id="KW-0436">Ligase</keyword>
<proteinExistence type="inferred from homology"/>
<dbReference type="GO" id="GO:0070740">
    <property type="term" value="F:tubulin-glutamic acid ligase activity"/>
    <property type="evidence" value="ECO:0007669"/>
    <property type="project" value="TreeGrafter"/>
</dbReference>
<evidence type="ECO:0000256" key="4">
    <source>
        <dbReference type="ARBA" id="ARBA00022840"/>
    </source>
</evidence>
<evidence type="ECO:0000256" key="2">
    <source>
        <dbReference type="ARBA" id="ARBA00022598"/>
    </source>
</evidence>
<keyword evidence="3" id="KW-0547">Nucleotide-binding</keyword>
<evidence type="ECO:0000256" key="3">
    <source>
        <dbReference type="ARBA" id="ARBA00022741"/>
    </source>
</evidence>
<dbReference type="EMBL" id="JAKKPZ010000827">
    <property type="protein sequence ID" value="KAI1692086.1"/>
    <property type="molecule type" value="Genomic_DNA"/>
</dbReference>
<evidence type="ECO:0000256" key="1">
    <source>
        <dbReference type="ARBA" id="ARBA00006820"/>
    </source>
</evidence>
<reference evidence="5" key="1">
    <citation type="submission" date="2022-01" db="EMBL/GenBank/DDBJ databases">
        <title>Genome Sequence Resource for Two Populations of Ditylenchus destructor, the Migratory Endoparasitic Phytonematode.</title>
        <authorList>
            <person name="Zhang H."/>
            <person name="Lin R."/>
            <person name="Xie B."/>
        </authorList>
    </citation>
    <scope>NUCLEOTIDE SEQUENCE</scope>
    <source>
        <strain evidence="5">BazhouSP</strain>
    </source>
</reference>
<accession>A0AAD4MFT0</accession>
<name>A0AAD4MFT0_9BILA</name>
<keyword evidence="6" id="KW-1185">Reference proteome</keyword>
<dbReference type="AlphaFoldDB" id="A0AAD4MFT0"/>
<evidence type="ECO:0000313" key="6">
    <source>
        <dbReference type="Proteomes" id="UP001201812"/>
    </source>
</evidence>
<dbReference type="Proteomes" id="UP001201812">
    <property type="component" value="Unassembled WGS sequence"/>
</dbReference>
<evidence type="ECO:0000313" key="5">
    <source>
        <dbReference type="EMBL" id="KAI1692086.1"/>
    </source>
</evidence>
<dbReference type="PROSITE" id="PS51221">
    <property type="entry name" value="TTL"/>
    <property type="match status" value="1"/>
</dbReference>
<dbReference type="SUPFAM" id="SSF56059">
    <property type="entry name" value="Glutathione synthetase ATP-binding domain-like"/>
    <property type="match status" value="1"/>
</dbReference>
<keyword evidence="4" id="KW-0067">ATP-binding</keyword>
<dbReference type="Pfam" id="PF03133">
    <property type="entry name" value="TTL"/>
    <property type="match status" value="1"/>
</dbReference>
<organism evidence="5 6">
    <name type="scientific">Ditylenchus destructor</name>
    <dbReference type="NCBI Taxonomy" id="166010"/>
    <lineage>
        <taxon>Eukaryota</taxon>
        <taxon>Metazoa</taxon>
        <taxon>Ecdysozoa</taxon>
        <taxon>Nematoda</taxon>
        <taxon>Chromadorea</taxon>
        <taxon>Rhabditida</taxon>
        <taxon>Tylenchina</taxon>
        <taxon>Tylenchomorpha</taxon>
        <taxon>Sphaerularioidea</taxon>
        <taxon>Anguinidae</taxon>
        <taxon>Anguininae</taxon>
        <taxon>Ditylenchus</taxon>
    </lineage>
</organism>
<dbReference type="GO" id="GO:0019098">
    <property type="term" value="P:reproductive behavior"/>
    <property type="evidence" value="ECO:0007669"/>
    <property type="project" value="UniProtKB-ARBA"/>
</dbReference>
<comment type="similarity">
    <text evidence="1">Belongs to the tubulin--tyrosine ligase family.</text>
</comment>
<dbReference type="GO" id="GO:0015631">
    <property type="term" value="F:tubulin binding"/>
    <property type="evidence" value="ECO:0007669"/>
    <property type="project" value="TreeGrafter"/>
</dbReference>
<dbReference type="GO" id="GO:0000226">
    <property type="term" value="P:microtubule cytoskeleton organization"/>
    <property type="evidence" value="ECO:0007669"/>
    <property type="project" value="TreeGrafter"/>
</dbReference>
<dbReference type="GO" id="GO:0036064">
    <property type="term" value="C:ciliary basal body"/>
    <property type="evidence" value="ECO:0007669"/>
    <property type="project" value="TreeGrafter"/>
</dbReference>
<dbReference type="GO" id="GO:0005524">
    <property type="term" value="F:ATP binding"/>
    <property type="evidence" value="ECO:0007669"/>
    <property type="project" value="UniProtKB-KW"/>
</dbReference>
<sequence>MPRTFLLKDDPESDRAEKKDNYKSFLAYYESNADEVFIMKPTAKSQSKGISIVTGYTQFKKEKKKYEEEPYIAQSYIRDPYLINKKKFDIRMYVLVTSLNPLRIYLYNEAVVRFASEDYVNRHYHDKFETVHLTKNNEIRRKHGYKPVPCWTLSQLWDHFGKEAADKILGEIDDIVVKTFVAGEYEMRKVQEKYVDSAFPLNDFSRYRPKFLLVILIVDPKFQLSGWFFANKFPFFIKKQQAILFLNEMFGGQSDAYRQFAFAGAQQKQIGDMHLTQTSKHLIHNL</sequence>
<gene>
    <name evidence="5" type="ORF">DdX_21444</name>
</gene>
<dbReference type="PANTHER" id="PTHR12241">
    <property type="entry name" value="TUBULIN POLYGLUTAMYLASE"/>
    <property type="match status" value="1"/>
</dbReference>
<dbReference type="Gene3D" id="3.30.470.20">
    <property type="entry name" value="ATP-grasp fold, B domain"/>
    <property type="match status" value="1"/>
</dbReference>
<comment type="caution">
    <text evidence="5">The sequence shown here is derived from an EMBL/GenBank/DDBJ whole genome shotgun (WGS) entry which is preliminary data.</text>
</comment>
<dbReference type="InterPro" id="IPR004344">
    <property type="entry name" value="TTL/TTLL_fam"/>
</dbReference>